<dbReference type="SMART" id="SM00028">
    <property type="entry name" value="TPR"/>
    <property type="match status" value="4"/>
</dbReference>
<dbReference type="Proteomes" id="UP000831684">
    <property type="component" value="Plasmid pA"/>
</dbReference>
<dbReference type="Gene3D" id="3.10.50.30">
    <property type="entry name" value="Transcription elongation factor, GreA/GreB, C-terminal domain"/>
    <property type="match status" value="1"/>
</dbReference>
<dbReference type="GO" id="GO:0003677">
    <property type="term" value="F:DNA binding"/>
    <property type="evidence" value="ECO:0007669"/>
    <property type="project" value="InterPro"/>
</dbReference>
<evidence type="ECO:0000259" key="3">
    <source>
        <dbReference type="Pfam" id="PF20698"/>
    </source>
</evidence>
<dbReference type="InterPro" id="IPR048987">
    <property type="entry name" value="PIN-TPR-GreABC"/>
</dbReference>
<dbReference type="InterPro" id="IPR001437">
    <property type="entry name" value="Tscrpt_elong_fac_GreA/B_C"/>
</dbReference>
<reference evidence="4" key="1">
    <citation type="submission" date="2021-09" db="EMBL/GenBank/DDBJ databases">
        <title>Network and meta-omics reveal the key degrader and cooperation patterns in an efficient 1,4-dioxane-degrading microbial community.</title>
        <authorList>
            <person name="Dai C."/>
        </authorList>
    </citation>
    <scope>NUCLEOTIDE SEQUENCE</scope>
    <source>
        <strain evidence="4">ZM13</strain>
        <plasmid evidence="4">pA</plasmid>
    </source>
</reference>
<dbReference type="Gene3D" id="1.25.40.10">
    <property type="entry name" value="Tetratricopeptide repeat domain"/>
    <property type="match status" value="2"/>
</dbReference>
<name>A0A9E7A021_9HYPH</name>
<feature type="domain" description="PIN" evidence="3">
    <location>
        <begin position="998"/>
        <end position="1136"/>
    </location>
</feature>
<accession>A0A9E7A021</accession>
<evidence type="ECO:0008006" key="6">
    <source>
        <dbReference type="Google" id="ProtNLM"/>
    </source>
</evidence>
<dbReference type="RefSeq" id="WP_244451086.1">
    <property type="nucleotide sequence ID" value="NZ_CP083240.1"/>
</dbReference>
<dbReference type="Pfam" id="PF20698">
    <property type="entry name" value="PIN-TPR-GreABC"/>
    <property type="match status" value="1"/>
</dbReference>
<feature type="domain" description="Transcription elongation factor GreA/GreB C-terminal" evidence="2">
    <location>
        <begin position="812"/>
        <end position="885"/>
    </location>
</feature>
<feature type="region of interest" description="Disordered" evidence="1">
    <location>
        <begin position="1311"/>
        <end position="1334"/>
    </location>
</feature>
<dbReference type="SUPFAM" id="SSF54534">
    <property type="entry name" value="FKBP-like"/>
    <property type="match status" value="1"/>
</dbReference>
<evidence type="ECO:0000259" key="2">
    <source>
        <dbReference type="Pfam" id="PF01272"/>
    </source>
</evidence>
<geneLocation type="plasmid" evidence="4 5">
    <name>pA</name>
</geneLocation>
<evidence type="ECO:0000313" key="5">
    <source>
        <dbReference type="Proteomes" id="UP000831684"/>
    </source>
</evidence>
<keyword evidence="4" id="KW-0614">Plasmid</keyword>
<dbReference type="GO" id="GO:0032784">
    <property type="term" value="P:regulation of DNA-templated transcription elongation"/>
    <property type="evidence" value="ECO:0007669"/>
    <property type="project" value="InterPro"/>
</dbReference>
<evidence type="ECO:0000313" key="4">
    <source>
        <dbReference type="EMBL" id="UOK73407.1"/>
    </source>
</evidence>
<proteinExistence type="predicted"/>
<gene>
    <name evidence="4" type="ORF">K9D25_21200</name>
</gene>
<dbReference type="KEGG" id="apol:K9D25_21200"/>
<dbReference type="InterPro" id="IPR019734">
    <property type="entry name" value="TPR_rpt"/>
</dbReference>
<dbReference type="EMBL" id="CP083240">
    <property type="protein sequence ID" value="UOK73407.1"/>
    <property type="molecule type" value="Genomic_DNA"/>
</dbReference>
<evidence type="ECO:0000256" key="1">
    <source>
        <dbReference type="SAM" id="MobiDB-lite"/>
    </source>
</evidence>
<sequence length="1334" mass="148515">MSLLAATQIPKPADEQAFERASVVLWRGLLNDPAVQRNGRRGQRQNGVDLFGIRDGDADRHVGIQCKLKSEGHALSEDEVRGEVKKALTFKPLLKEYYVTTTAPDDVAMQELAREITQELAAAGTPMRVFVWGWNTLEERISEDGSARKAFDPTATLFSEEILAETRSIAAGQGEMREDLAAGLTGLRSMLAEVSGRLANPPGDSTIGVNAVEAYLDAEIDEFRELNNSGKTQTALPLLERLLARVGDSASGRILFRIKANIGNCLLALGRDDEAAALLLEAYDHAPDEPKAIANKAFGQLLRGEWQELLAFGRNQLEADPSNEWLAGYLVQAARFDEAVTDPLELIPEQLRRTAAVQVGWVDFIRRRGKPGEWWEPAHQVLAAHPLELHAVQFAAEADLDEIVTGDRFQRQRILSEPDRLRLESATAALKSQWDRARITDGPLRPEDAALCGNAIVGMAALERFSEATDIARQGLALAPDDHDLLVRATTVAIEAGDETLAAELLPRLPATRDSVVLKFRYHAARADWPEVVALFENSASLIPSTEEPIITATARLAAIRIAVDDPDERRRQIAVVAADATRDPRASIVVADFARREDMEDIADAAFQAALKQIDDDSHAADRLMVAHHANRRGDDAIVIDLLSGRVAEDHDSDELRMLARAFVNDSPIRQRALAFFARLPARVREISYYLHAEGLLHFNRGALSEAETALRKAVAADPDLDNYIALFSVLHRLDRGDEIRALVDGIDLATVKGTPAQKMFLAQVMRKTGEGPKALRYAYSVLQSARNDQKAVLRYFGLIMMDPDEGLIPPTESVGVDTWVRIESDRHERHAFLIEEGADRPADDVLSPTHPMAAAALGLRVGDEFEMPLAFGGTRRWRVAEIKHKYLHALHDVMENFENRFPDAEGFYTITMQEGDIQPALEQVRRVAEGNRSHADLYLKNNCPISFVVGKGGRDTIRFVEYIRFLDFDLRTCLGTETERLSARGALQAYRQAGAVLDAYTAWTVSTMDAFDVLQSVFGTLIVPQTVIDEIKTLRDEQETTTRPSMTMTWHNGHYIRQEHTAQDIAARRDYIIEQLTRIEAACEVRPVLAPDDPTDIAVLINQSFGSHVLDAANLAGSKHLLVCEDMHYRRFAEAACSAKGVWLQAVFSLAHETGMIDARRYIDLVVKLAWRRHGHLSLNAGTMLAVLREDDERGLENFKAVANFIGTRNAELRSHIEVATEFMNQLWHETDRFDLRCMQATGALLERIIRFRTEDWALVLAFLKRRCSPDVRQYIDGWITGHFLPAGEVTAAMREIEDVARRLRMGPSARLNVPASRPPREATKGGKKRSV</sequence>
<dbReference type="InterPro" id="IPR036953">
    <property type="entry name" value="GreA/GreB_C_sf"/>
</dbReference>
<dbReference type="Pfam" id="PF01272">
    <property type="entry name" value="GreA_GreB"/>
    <property type="match status" value="1"/>
</dbReference>
<dbReference type="InterPro" id="IPR011990">
    <property type="entry name" value="TPR-like_helical_dom_sf"/>
</dbReference>
<organism evidence="4 5">
    <name type="scientific">Ancylobacter polymorphus</name>
    <dbReference type="NCBI Taxonomy" id="223390"/>
    <lineage>
        <taxon>Bacteria</taxon>
        <taxon>Pseudomonadati</taxon>
        <taxon>Pseudomonadota</taxon>
        <taxon>Alphaproteobacteria</taxon>
        <taxon>Hyphomicrobiales</taxon>
        <taxon>Xanthobacteraceae</taxon>
        <taxon>Ancylobacter</taxon>
    </lineage>
</organism>
<dbReference type="SUPFAM" id="SSF48452">
    <property type="entry name" value="TPR-like"/>
    <property type="match status" value="2"/>
</dbReference>
<protein>
    <recommendedName>
        <fullName evidence="6">Transcription elongation factor GreA/GreB C-terminal domain-containing protein</fullName>
    </recommendedName>
</protein>